<comment type="caution">
    <text evidence="2">The sequence shown here is derived from an EMBL/GenBank/DDBJ whole genome shotgun (WGS) entry which is preliminary data.</text>
</comment>
<name>A0A2W7RQT3_9BACT</name>
<protein>
    <submittedName>
        <fullName evidence="2">AraC family transcriptional regulator</fullName>
    </submittedName>
    <submittedName>
        <fullName evidence="3">GyrI-like domain-containing protein</fullName>
    </submittedName>
</protein>
<reference evidence="3 5" key="2">
    <citation type="submission" date="2019-08" db="EMBL/GenBank/DDBJ databases">
        <title>Genome of Algoriphagus ratkowskyi IC026.</title>
        <authorList>
            <person name="Bowman J.P."/>
        </authorList>
    </citation>
    <scope>NUCLEOTIDE SEQUENCE [LARGE SCALE GENOMIC DNA]</scope>
    <source>
        <strain evidence="3 5">IC026</strain>
    </source>
</reference>
<dbReference type="InterPro" id="IPR010499">
    <property type="entry name" value="AraC_E-bd"/>
</dbReference>
<evidence type="ECO:0000313" key="4">
    <source>
        <dbReference type="Proteomes" id="UP000249115"/>
    </source>
</evidence>
<evidence type="ECO:0000313" key="3">
    <source>
        <dbReference type="EMBL" id="TXD79764.1"/>
    </source>
</evidence>
<dbReference type="Proteomes" id="UP000321927">
    <property type="component" value="Unassembled WGS sequence"/>
</dbReference>
<dbReference type="PANTHER" id="PTHR36444">
    <property type="entry name" value="TRANSCRIPTIONAL REGULATOR PROTEIN YOBU-RELATED"/>
    <property type="match status" value="1"/>
</dbReference>
<dbReference type="AlphaFoldDB" id="A0A2W7RQT3"/>
<dbReference type="RefSeq" id="WP_086501318.1">
    <property type="nucleotide sequence ID" value="NZ_MSSV01000008.1"/>
</dbReference>
<dbReference type="PANTHER" id="PTHR36444:SF2">
    <property type="entry name" value="TRANSCRIPTIONAL REGULATOR PROTEIN YOBU-RELATED"/>
    <property type="match status" value="1"/>
</dbReference>
<dbReference type="InterPro" id="IPR029442">
    <property type="entry name" value="GyrI-like"/>
</dbReference>
<dbReference type="EMBL" id="QKZU01000007">
    <property type="protein sequence ID" value="PZX56849.1"/>
    <property type="molecule type" value="Genomic_DNA"/>
</dbReference>
<dbReference type="Pfam" id="PF06445">
    <property type="entry name" value="GyrI-like"/>
    <property type="match status" value="1"/>
</dbReference>
<dbReference type="InterPro" id="IPR053182">
    <property type="entry name" value="YobU-like_regulator"/>
</dbReference>
<dbReference type="OrthoDB" id="8560232at2"/>
<evidence type="ECO:0000313" key="2">
    <source>
        <dbReference type="EMBL" id="PZX56849.1"/>
    </source>
</evidence>
<evidence type="ECO:0000313" key="5">
    <source>
        <dbReference type="Proteomes" id="UP000321927"/>
    </source>
</evidence>
<sequence>MIPTIQLLPATRLVGMRIQMNFITNKTQKLWKRFMPRKLEIENSVGSELYSVENYPDLTFFEQFNPATEFEKWAAVKVEDFENIPEGMEKLIIPTGLYAVFPFKGTDNEAPPMYQYIMESWIPSSAYELDLRPHFALMGEKYKNNDPDSEENFWVPIKPKSA</sequence>
<keyword evidence="5" id="KW-1185">Reference proteome</keyword>
<gene>
    <name evidence="3" type="ORF">ESW18_01130</name>
    <name evidence="2" type="ORF">LV84_01975</name>
</gene>
<dbReference type="EMBL" id="VORV01000001">
    <property type="protein sequence ID" value="TXD79764.1"/>
    <property type="molecule type" value="Genomic_DNA"/>
</dbReference>
<proteinExistence type="predicted"/>
<dbReference type="Proteomes" id="UP000249115">
    <property type="component" value="Unassembled WGS sequence"/>
</dbReference>
<dbReference type="InterPro" id="IPR011256">
    <property type="entry name" value="Reg_factor_effector_dom_sf"/>
</dbReference>
<dbReference type="SMART" id="SM00871">
    <property type="entry name" value="AraC_E_bind"/>
    <property type="match status" value="1"/>
</dbReference>
<accession>A0A2W7RQT3</accession>
<reference evidence="2 4" key="1">
    <citation type="submission" date="2018-06" db="EMBL/GenBank/DDBJ databases">
        <title>Genomic Encyclopedia of Archaeal and Bacterial Type Strains, Phase II (KMG-II): from individual species to whole genera.</title>
        <authorList>
            <person name="Goeker M."/>
        </authorList>
    </citation>
    <scope>NUCLEOTIDE SEQUENCE [LARGE SCALE GENOMIC DNA]</scope>
    <source>
        <strain evidence="2 4">DSM 22686</strain>
    </source>
</reference>
<feature type="domain" description="AraC effector-binding" evidence="1">
    <location>
        <begin position="1"/>
        <end position="158"/>
    </location>
</feature>
<dbReference type="SUPFAM" id="SSF55136">
    <property type="entry name" value="Probable bacterial effector-binding domain"/>
    <property type="match status" value="1"/>
</dbReference>
<dbReference type="Gene3D" id="3.20.80.10">
    <property type="entry name" value="Regulatory factor, effector binding domain"/>
    <property type="match status" value="1"/>
</dbReference>
<organism evidence="2 4">
    <name type="scientific">Algoriphagus ratkowskyi</name>
    <dbReference type="NCBI Taxonomy" id="57028"/>
    <lineage>
        <taxon>Bacteria</taxon>
        <taxon>Pseudomonadati</taxon>
        <taxon>Bacteroidota</taxon>
        <taxon>Cytophagia</taxon>
        <taxon>Cytophagales</taxon>
        <taxon>Cyclobacteriaceae</taxon>
        <taxon>Algoriphagus</taxon>
    </lineage>
</organism>
<evidence type="ECO:0000259" key="1">
    <source>
        <dbReference type="SMART" id="SM00871"/>
    </source>
</evidence>